<dbReference type="AlphaFoldDB" id="F2UGR2"/>
<evidence type="ECO:0000313" key="1">
    <source>
        <dbReference type="EMBL" id="EGD75812.1"/>
    </source>
</evidence>
<organism evidence="2">
    <name type="scientific">Salpingoeca rosetta (strain ATCC 50818 / BSB-021)</name>
    <dbReference type="NCBI Taxonomy" id="946362"/>
    <lineage>
        <taxon>Eukaryota</taxon>
        <taxon>Choanoflagellata</taxon>
        <taxon>Craspedida</taxon>
        <taxon>Salpingoecidae</taxon>
        <taxon>Salpingoeca</taxon>
    </lineage>
</organism>
<dbReference type="SUPFAM" id="SSF82895">
    <property type="entry name" value="TSP-1 type 1 repeat"/>
    <property type="match status" value="1"/>
</dbReference>
<keyword evidence="2" id="KW-1185">Reference proteome</keyword>
<proteinExistence type="predicted"/>
<dbReference type="Proteomes" id="UP000007799">
    <property type="component" value="Unassembled WGS sequence"/>
</dbReference>
<dbReference type="RefSeq" id="XP_004991733.1">
    <property type="nucleotide sequence ID" value="XM_004991676.1"/>
</dbReference>
<dbReference type="GO" id="GO:0031012">
    <property type="term" value="C:extracellular matrix"/>
    <property type="evidence" value="ECO:0007669"/>
    <property type="project" value="TreeGrafter"/>
</dbReference>
<dbReference type="Gene3D" id="2.20.100.10">
    <property type="entry name" value="Thrombospondin type-1 (TSP1) repeat"/>
    <property type="match status" value="1"/>
</dbReference>
<dbReference type="InterPro" id="IPR051418">
    <property type="entry name" value="Spondin/Thrombospondin_T1"/>
</dbReference>
<dbReference type="EMBL" id="GL832973">
    <property type="protein sequence ID" value="EGD75812.1"/>
    <property type="molecule type" value="Genomic_DNA"/>
</dbReference>
<evidence type="ECO:0000313" key="2">
    <source>
        <dbReference type="Proteomes" id="UP000007799"/>
    </source>
</evidence>
<dbReference type="SMART" id="SM00209">
    <property type="entry name" value="TSP1"/>
    <property type="match status" value="2"/>
</dbReference>
<evidence type="ECO:0008006" key="3">
    <source>
        <dbReference type="Google" id="ProtNLM"/>
    </source>
</evidence>
<dbReference type="GeneID" id="16072293"/>
<dbReference type="OrthoDB" id="5988289at2759"/>
<dbReference type="PANTHER" id="PTHR11311">
    <property type="entry name" value="SPONDIN"/>
    <property type="match status" value="1"/>
</dbReference>
<sequence>MRVKKVAVALLTAAVLSLVTLAVRRLFHSPDITQPPDEVQKEDGTSCDAGRWSDWSLCDKKCVRHRRRLQSQYDQLQPLCDPVVQQQTCPAAWCTPSQQSMHSEDCATPWSNWSPCSATCGIGYRVRSREGTSNGPCILHESEKCADLPPCPLITCDSPHQATNLDDMYFAKGYAKTAWRGEYMGNPVVIKRPVTESDLHLQRFMAGMQAEAKWLQELSPLSQHIMRFYGSCDQGEHPFSVVEGNLAKFDWLSRVLEMLKSSEKDVCGAAGGAAQLSQHDREVLHKAFAANMRSSHDRCKKRYC</sequence>
<dbReference type="InterPro" id="IPR036383">
    <property type="entry name" value="TSP1_rpt_sf"/>
</dbReference>
<dbReference type="Pfam" id="PF00090">
    <property type="entry name" value="TSP_1"/>
    <property type="match status" value="1"/>
</dbReference>
<reference evidence="1" key="1">
    <citation type="submission" date="2009-08" db="EMBL/GenBank/DDBJ databases">
        <title>Annotation of Salpingoeca rosetta.</title>
        <authorList>
            <consortium name="The Broad Institute Genome Sequencing Platform"/>
            <person name="Russ C."/>
            <person name="Cuomo C."/>
            <person name="Burger G."/>
            <person name="Gray M.W."/>
            <person name="Holland P.W.H."/>
            <person name="King N."/>
            <person name="Lang F.B.F."/>
            <person name="Roger A.J."/>
            <person name="Ruiz-Trillo I."/>
            <person name="Young S.K."/>
            <person name="Zeng Q."/>
            <person name="Gargeya S."/>
            <person name="Alvarado L."/>
            <person name="Berlin A."/>
            <person name="Chapman S.B."/>
            <person name="Chen Z."/>
            <person name="Freedman E."/>
            <person name="Gellesch M."/>
            <person name="Goldberg J."/>
            <person name="Griggs A."/>
            <person name="Gujja S."/>
            <person name="Heilman E."/>
            <person name="Heiman D."/>
            <person name="Howarth C."/>
            <person name="Mehta T."/>
            <person name="Neiman D."/>
            <person name="Pearson M."/>
            <person name="Roberts A."/>
            <person name="Saif S."/>
            <person name="Shea T."/>
            <person name="Shenoy N."/>
            <person name="Sisk P."/>
            <person name="Stolte C."/>
            <person name="Sykes S."/>
            <person name="White J."/>
            <person name="Yandava C."/>
            <person name="Haas B."/>
            <person name="Nusbaum C."/>
            <person name="Birren B."/>
        </authorList>
    </citation>
    <scope>NUCLEOTIDE SEQUENCE [LARGE SCALE GENOMIC DNA]</scope>
    <source>
        <strain evidence="1">ATCC 50818</strain>
    </source>
</reference>
<dbReference type="PANTHER" id="PTHR11311:SF15">
    <property type="entry name" value="SPONDIN-2"/>
    <property type="match status" value="1"/>
</dbReference>
<dbReference type="KEGG" id="sre:PTSG_07930"/>
<dbReference type="GO" id="GO:0007155">
    <property type="term" value="P:cell adhesion"/>
    <property type="evidence" value="ECO:0007669"/>
    <property type="project" value="TreeGrafter"/>
</dbReference>
<dbReference type="InParanoid" id="F2UGR2"/>
<gene>
    <name evidence="1" type="ORF">PTSG_07930</name>
</gene>
<name>F2UGR2_SALR5</name>
<accession>F2UGR2</accession>
<protein>
    <recommendedName>
        <fullName evidence="3">Spondin-like TSP1 domain-containing protein</fullName>
    </recommendedName>
</protein>
<dbReference type="InterPro" id="IPR000884">
    <property type="entry name" value="TSP1_rpt"/>
</dbReference>
<dbReference type="PROSITE" id="PS50092">
    <property type="entry name" value="TSP1"/>
    <property type="match status" value="2"/>
</dbReference>